<comment type="caution">
    <text evidence="9">The sequence shown here is derived from an EMBL/GenBank/DDBJ whole genome shotgun (WGS) entry which is preliminary data.</text>
</comment>
<reference evidence="9 10" key="1">
    <citation type="journal article" date="2017" name="Mycologia">
        <title>Bifiguratus adelaidae, gen. et sp. nov., a new member of Mucoromycotina in endophytic and soil-dwelling habitats.</title>
        <authorList>
            <person name="Torres-Cruz T.J."/>
            <person name="Billingsley Tobias T.L."/>
            <person name="Almatruk M."/>
            <person name="Hesse C."/>
            <person name="Kuske C.R."/>
            <person name="Desiro A."/>
            <person name="Benucci G.M."/>
            <person name="Bonito G."/>
            <person name="Stajich J.E."/>
            <person name="Dunlap C."/>
            <person name="Arnold A.E."/>
            <person name="Porras-Alfaro A."/>
        </authorList>
    </citation>
    <scope>NUCLEOTIDE SEQUENCE [LARGE SCALE GENOMIC DNA]</scope>
    <source>
        <strain evidence="9 10">AZ0501</strain>
    </source>
</reference>
<evidence type="ECO:0000256" key="4">
    <source>
        <dbReference type="PROSITE-ProRule" id="PRU00134"/>
    </source>
</evidence>
<feature type="region of interest" description="Disordered" evidence="5">
    <location>
        <begin position="830"/>
        <end position="866"/>
    </location>
</feature>
<feature type="compositionally biased region" description="Low complexity" evidence="5">
    <location>
        <begin position="703"/>
        <end position="727"/>
    </location>
</feature>
<dbReference type="Gene3D" id="2.170.270.10">
    <property type="entry name" value="SET domain"/>
    <property type="match status" value="1"/>
</dbReference>
<dbReference type="Pfam" id="PF01753">
    <property type="entry name" value="zf-MYND"/>
    <property type="match status" value="1"/>
</dbReference>
<evidence type="ECO:0000256" key="3">
    <source>
        <dbReference type="ARBA" id="ARBA00022833"/>
    </source>
</evidence>
<dbReference type="Gene3D" id="1.10.220.160">
    <property type="match status" value="1"/>
</dbReference>
<accession>A0A261Y3H2</accession>
<evidence type="ECO:0000256" key="2">
    <source>
        <dbReference type="ARBA" id="ARBA00022771"/>
    </source>
</evidence>
<dbReference type="Proteomes" id="UP000242875">
    <property type="component" value="Unassembled WGS sequence"/>
</dbReference>
<evidence type="ECO:0000259" key="7">
    <source>
        <dbReference type="PROSITE" id="PS50280"/>
    </source>
</evidence>
<keyword evidence="1" id="KW-0479">Metal-binding</keyword>
<keyword evidence="10" id="KW-1185">Reference proteome</keyword>
<dbReference type="AlphaFoldDB" id="A0A261Y3H2"/>
<feature type="compositionally biased region" description="Polar residues" evidence="5">
    <location>
        <begin position="688"/>
        <end position="702"/>
    </location>
</feature>
<sequence length="866" mass="92805">MHSRNLENVLPIPTGANHDLIELRRDSVKGRGYYSRKTLNPYNGKLPNLVQCDPVVAVVKHEFLKSYCSGCFGSCETDGGIGGKEVENLSRCSGCRRAYYCGGACQKLDWRQGHKQECAAFKRLADKPVTRFPLLRALCRIIWTNPHVLRDLAGSNIDAPIDAKDAEDVYAYLQLLREMLTPQELTKAGLEVKTLLRLLTAWRWNTFSLSPPSDPDISAVLAIYIDASFFNHSCEPNAEISFGPNGVATIRLMEKVDAGDEINISYCPPLSTFKEREAHLKAQFNFSCQCNKCTDIRQGGLDVMDALRCSTQGCHGGYPSTAIQNNTLSGTCRTCGKTCDTQLSFGFSAVYAKAERLVNDTIEGNPLSRLDAKDSLKAGLLQLRTILHPQHKLIIKVYQRLQSICIAEQDWGGAYEYACHILYTFGGRISKAVSDHPLPNRLLSDYHPLVGLYAMKAADLHTMRQEKPDNPTGSYTGPDILYALAFLAVNVFQVSLGNHKLAKQAADTMDYVNYLVPNADYCKRARRISGADASLTTLTSTNGPAGNPSSTIPLPTTTGVTSTMPALTTSSSSDSSTTPTPTSTSTTDKTITSATSSSTTPSSTSLVTTISTSMSSITSSSSTRDTSTTTSTSAPSSDTSSITTDTSSTPTDTTSPSISSSSSASPSTKDTTTTITTTSVHVPSTTDIITVTSNPPVSTPGETTSAPNTATSNTPSPTPTSTATNASVQGTAPAITTNVPSGYWLSSMTITTNIDSTITTTDAYGQQLTYVTRIPTTYITPTLVADALSSSPNGASVPVIAGVTTAAAVVAAALLVAAVVVHRKRRPAPAQNPYQGFWEDDEEEAPSSGEGIGIEEEDESRWRWFH</sequence>
<protein>
    <recommendedName>
        <fullName evidence="11">MYND-type domain-containing protein</fullName>
    </recommendedName>
</protein>
<keyword evidence="6" id="KW-0812">Transmembrane</keyword>
<dbReference type="InterPro" id="IPR046341">
    <property type="entry name" value="SET_dom_sf"/>
</dbReference>
<evidence type="ECO:0000313" key="9">
    <source>
        <dbReference type="EMBL" id="OZJ05155.1"/>
    </source>
</evidence>
<dbReference type="Pfam" id="PF00856">
    <property type="entry name" value="SET"/>
    <property type="match status" value="1"/>
</dbReference>
<evidence type="ECO:0000256" key="6">
    <source>
        <dbReference type="SAM" id="Phobius"/>
    </source>
</evidence>
<keyword evidence="6" id="KW-0472">Membrane</keyword>
<dbReference type="Gene3D" id="6.10.140.2220">
    <property type="match status" value="1"/>
</dbReference>
<proteinExistence type="predicted"/>
<feature type="domain" description="SET" evidence="7">
    <location>
        <begin position="19"/>
        <end position="267"/>
    </location>
</feature>
<dbReference type="CDD" id="cd20071">
    <property type="entry name" value="SET_SMYD"/>
    <property type="match status" value="1"/>
</dbReference>
<keyword evidence="2 4" id="KW-0863">Zinc-finger</keyword>
<evidence type="ECO:0000313" key="10">
    <source>
        <dbReference type="Proteomes" id="UP000242875"/>
    </source>
</evidence>
<dbReference type="PANTHER" id="PTHR12197:SF251">
    <property type="entry name" value="EG:BACR7C10.4 PROTEIN"/>
    <property type="match status" value="1"/>
</dbReference>
<evidence type="ECO:0000256" key="5">
    <source>
        <dbReference type="SAM" id="MobiDB-lite"/>
    </source>
</evidence>
<dbReference type="PROSITE" id="PS01360">
    <property type="entry name" value="ZF_MYND_1"/>
    <property type="match status" value="1"/>
</dbReference>
<dbReference type="PROSITE" id="PS50865">
    <property type="entry name" value="ZF_MYND_2"/>
    <property type="match status" value="1"/>
</dbReference>
<dbReference type="EMBL" id="MVBO01000021">
    <property type="protein sequence ID" value="OZJ05155.1"/>
    <property type="molecule type" value="Genomic_DNA"/>
</dbReference>
<name>A0A261Y3H2_9FUNG</name>
<dbReference type="PROSITE" id="PS50280">
    <property type="entry name" value="SET"/>
    <property type="match status" value="1"/>
</dbReference>
<organism evidence="9 10">
    <name type="scientific">Bifiguratus adelaidae</name>
    <dbReference type="NCBI Taxonomy" id="1938954"/>
    <lineage>
        <taxon>Eukaryota</taxon>
        <taxon>Fungi</taxon>
        <taxon>Fungi incertae sedis</taxon>
        <taxon>Mucoromycota</taxon>
        <taxon>Mucoromycotina</taxon>
        <taxon>Endogonomycetes</taxon>
        <taxon>Endogonales</taxon>
        <taxon>Endogonales incertae sedis</taxon>
        <taxon>Bifiguratus</taxon>
    </lineage>
</organism>
<dbReference type="GO" id="GO:0005634">
    <property type="term" value="C:nucleus"/>
    <property type="evidence" value="ECO:0007669"/>
    <property type="project" value="TreeGrafter"/>
</dbReference>
<dbReference type="InterPro" id="IPR002893">
    <property type="entry name" value="Znf_MYND"/>
</dbReference>
<feature type="compositionally biased region" description="Polar residues" evidence="5">
    <location>
        <begin position="538"/>
        <end position="567"/>
    </location>
</feature>
<feature type="transmembrane region" description="Helical" evidence="6">
    <location>
        <begin position="799"/>
        <end position="821"/>
    </location>
</feature>
<feature type="region of interest" description="Disordered" evidence="5">
    <location>
        <begin position="538"/>
        <end position="733"/>
    </location>
</feature>
<feature type="domain" description="MYND-type" evidence="8">
    <location>
        <begin position="68"/>
        <end position="118"/>
    </location>
</feature>
<evidence type="ECO:0000259" key="8">
    <source>
        <dbReference type="PROSITE" id="PS50865"/>
    </source>
</evidence>
<dbReference type="GO" id="GO:0008270">
    <property type="term" value="F:zinc ion binding"/>
    <property type="evidence" value="ECO:0007669"/>
    <property type="project" value="UniProtKB-KW"/>
</dbReference>
<keyword evidence="3" id="KW-0862">Zinc</keyword>
<dbReference type="InterPro" id="IPR001214">
    <property type="entry name" value="SET_dom"/>
</dbReference>
<evidence type="ECO:0008006" key="11">
    <source>
        <dbReference type="Google" id="ProtNLM"/>
    </source>
</evidence>
<evidence type="ECO:0000256" key="1">
    <source>
        <dbReference type="ARBA" id="ARBA00022723"/>
    </source>
</evidence>
<dbReference type="OrthoDB" id="265717at2759"/>
<dbReference type="InterPro" id="IPR050869">
    <property type="entry name" value="H3K4_H4K5_MeTrfase"/>
</dbReference>
<keyword evidence="6" id="KW-1133">Transmembrane helix</keyword>
<dbReference type="PANTHER" id="PTHR12197">
    <property type="entry name" value="HISTONE-LYSINE N-METHYLTRANSFERASE SMYD"/>
    <property type="match status" value="1"/>
</dbReference>
<dbReference type="SUPFAM" id="SSF82199">
    <property type="entry name" value="SET domain"/>
    <property type="match status" value="1"/>
</dbReference>
<feature type="compositionally biased region" description="Low complexity" evidence="5">
    <location>
        <begin position="568"/>
        <end position="687"/>
    </location>
</feature>
<dbReference type="SUPFAM" id="SSF144232">
    <property type="entry name" value="HIT/MYND zinc finger-like"/>
    <property type="match status" value="1"/>
</dbReference>
<gene>
    <name evidence="9" type="ORF">BZG36_02223</name>
</gene>